<dbReference type="CDD" id="cd04301">
    <property type="entry name" value="NAT_SF"/>
    <property type="match status" value="1"/>
</dbReference>
<dbReference type="EMBL" id="JALHLG010000011">
    <property type="protein sequence ID" value="MCJ2187089.1"/>
    <property type="molecule type" value="Genomic_DNA"/>
</dbReference>
<evidence type="ECO:0000256" key="2">
    <source>
        <dbReference type="ARBA" id="ARBA00023315"/>
    </source>
</evidence>
<evidence type="ECO:0000313" key="5">
    <source>
        <dbReference type="Proteomes" id="UP001202281"/>
    </source>
</evidence>
<keyword evidence="2" id="KW-0012">Acyltransferase</keyword>
<proteinExistence type="predicted"/>
<dbReference type="Gene3D" id="3.40.630.30">
    <property type="match status" value="1"/>
</dbReference>
<dbReference type="NCBIfam" id="NF007807">
    <property type="entry name" value="PRK10514.1"/>
    <property type="match status" value="1"/>
</dbReference>
<keyword evidence="1" id="KW-0808">Transferase</keyword>
<organism evidence="4 5">
    <name type="scientific">Novosphingobium beihaiensis</name>
    <dbReference type="NCBI Taxonomy" id="2930389"/>
    <lineage>
        <taxon>Bacteria</taxon>
        <taxon>Pseudomonadati</taxon>
        <taxon>Pseudomonadota</taxon>
        <taxon>Alphaproteobacteria</taxon>
        <taxon>Sphingomonadales</taxon>
        <taxon>Sphingomonadaceae</taxon>
        <taxon>Novosphingobium</taxon>
    </lineage>
</organism>
<dbReference type="PANTHER" id="PTHR43800:SF1">
    <property type="entry name" value="PEPTIDYL-LYSINE N-ACETYLTRANSFERASE YJAB"/>
    <property type="match status" value="1"/>
</dbReference>
<evidence type="ECO:0000313" key="4">
    <source>
        <dbReference type="EMBL" id="MCJ2187089.1"/>
    </source>
</evidence>
<dbReference type="SUPFAM" id="SSF55729">
    <property type="entry name" value="Acyl-CoA N-acyltransferases (Nat)"/>
    <property type="match status" value="1"/>
</dbReference>
<evidence type="ECO:0000256" key="1">
    <source>
        <dbReference type="ARBA" id="ARBA00022679"/>
    </source>
</evidence>
<gene>
    <name evidence="4" type="ORF">MTR66_09715</name>
</gene>
<keyword evidence="5" id="KW-1185">Reference proteome</keyword>
<accession>A0ABT0BPX2</accession>
<dbReference type="InterPro" id="IPR000182">
    <property type="entry name" value="GNAT_dom"/>
</dbReference>
<dbReference type="InterPro" id="IPR016181">
    <property type="entry name" value="Acyl_CoA_acyltransferase"/>
</dbReference>
<evidence type="ECO:0000259" key="3">
    <source>
        <dbReference type="PROSITE" id="PS51186"/>
    </source>
</evidence>
<name>A0ABT0BPX2_9SPHN</name>
<protein>
    <submittedName>
        <fullName evidence="4">Acetyltransferase</fullName>
    </submittedName>
</protein>
<sequence length="146" mass="15711">MTVRPGTAQDAPRAFAIWKAAVEATHGFLSEADRIEIAAMVEGMLPQAPLWIAQDEAGEAQGFMIFADGMIEALFVDPAAHGRGHGSALVAHALTLAPAVRVDANEQADNALPFYEAKGFERIGRSDHDDCGRPYSIVHLRYRAAP</sequence>
<dbReference type="Pfam" id="PF13508">
    <property type="entry name" value="Acetyltransf_7"/>
    <property type="match status" value="1"/>
</dbReference>
<dbReference type="Proteomes" id="UP001202281">
    <property type="component" value="Unassembled WGS sequence"/>
</dbReference>
<dbReference type="PROSITE" id="PS51186">
    <property type="entry name" value="GNAT"/>
    <property type="match status" value="1"/>
</dbReference>
<comment type="caution">
    <text evidence="4">The sequence shown here is derived from an EMBL/GenBank/DDBJ whole genome shotgun (WGS) entry which is preliminary data.</text>
</comment>
<dbReference type="RefSeq" id="WP_243920332.1">
    <property type="nucleotide sequence ID" value="NZ_JALHLG010000011.1"/>
</dbReference>
<reference evidence="4 5" key="1">
    <citation type="submission" date="2022-04" db="EMBL/GenBank/DDBJ databases">
        <title>Identification of a novel bacterium isolated from mangrove sediments.</title>
        <authorList>
            <person name="Pan X."/>
        </authorList>
    </citation>
    <scope>NUCLEOTIDE SEQUENCE [LARGE SCALE GENOMIC DNA]</scope>
    <source>
        <strain evidence="4 5">B2638</strain>
    </source>
</reference>
<dbReference type="PANTHER" id="PTHR43800">
    <property type="entry name" value="PEPTIDYL-LYSINE N-ACETYLTRANSFERASE YJAB"/>
    <property type="match status" value="1"/>
</dbReference>
<feature type="domain" description="N-acetyltransferase" evidence="3">
    <location>
        <begin position="1"/>
        <end position="142"/>
    </location>
</feature>